<dbReference type="InterPro" id="IPR036286">
    <property type="entry name" value="LexA/Signal_pep-like_sf"/>
</dbReference>
<comment type="similarity">
    <text evidence="3 14">Belongs to the peptidase S26B family.</text>
</comment>
<dbReference type="GO" id="GO:0009003">
    <property type="term" value="F:signal peptidase activity"/>
    <property type="evidence" value="ECO:0007669"/>
    <property type="project" value="UniProtKB-EC"/>
</dbReference>
<evidence type="ECO:0000256" key="14">
    <source>
        <dbReference type="RuleBase" id="RU362047"/>
    </source>
</evidence>
<evidence type="ECO:0000313" key="16">
    <source>
        <dbReference type="EMBL" id="KAJ7671814.1"/>
    </source>
</evidence>
<dbReference type="Pfam" id="PF00717">
    <property type="entry name" value="Peptidase_S24"/>
    <property type="match status" value="1"/>
</dbReference>
<sequence>MWPIHLRRVLLQAQIMALTLTSAYMAYTALGLVTNCKSPVVVVLSGSMEPGIHRGDLLFLSNYMPQEYRNGDITVYQVPGDAITIVHRVVQTHEDMSGSPQIQRFLTKGDNNDVDDLTLYKGLERLERTHVVGKVRGIIPLVGYASILFNEYPWLRTSMFGLIALLNLLPA</sequence>
<evidence type="ECO:0000256" key="6">
    <source>
        <dbReference type="ARBA" id="ARBA00022670"/>
    </source>
</evidence>
<dbReference type="PANTHER" id="PTHR10806:SF6">
    <property type="entry name" value="SIGNAL PEPTIDASE COMPLEX CATALYTIC SUBUNIT SEC11"/>
    <property type="match status" value="1"/>
</dbReference>
<evidence type="ECO:0000256" key="13">
    <source>
        <dbReference type="ARBA" id="ARBA00047037"/>
    </source>
</evidence>
<evidence type="ECO:0000256" key="7">
    <source>
        <dbReference type="ARBA" id="ARBA00022692"/>
    </source>
</evidence>
<feature type="domain" description="Peptidase S24/S26A/S26B/S26C" evidence="15">
    <location>
        <begin position="22"/>
        <end position="91"/>
    </location>
</feature>
<evidence type="ECO:0000256" key="2">
    <source>
        <dbReference type="ARBA" id="ARBA00004648"/>
    </source>
</evidence>
<keyword evidence="11" id="KW-0472">Membrane</keyword>
<comment type="function">
    <text evidence="12">Catalytic component of the signal peptidase complex (SPC) which catalyzes the cleavage of N-terminal signal sequences from nascent proteins as they are translocated into the lumen of the endoplasmic reticulum. Specifically cleaves N-terminal signal peptides that contain a hydrophobic alpha-helix (h-region) shorter than 18-20 amino acids.</text>
</comment>
<evidence type="ECO:0000313" key="17">
    <source>
        <dbReference type="Proteomes" id="UP001221757"/>
    </source>
</evidence>
<dbReference type="InterPro" id="IPR019533">
    <property type="entry name" value="Peptidase_S26"/>
</dbReference>
<evidence type="ECO:0000256" key="4">
    <source>
        <dbReference type="ARBA" id="ARBA00013208"/>
    </source>
</evidence>
<keyword evidence="6 14" id="KW-0645">Protease</keyword>
<evidence type="ECO:0000256" key="5">
    <source>
        <dbReference type="ARBA" id="ARBA00019685"/>
    </source>
</evidence>
<dbReference type="PRINTS" id="PR00728">
    <property type="entry name" value="SIGNALPTASE"/>
</dbReference>
<comment type="subcellular location">
    <subcellularLocation>
        <location evidence="2">Endoplasmic reticulum membrane</location>
        <topology evidence="2">Single-pass type II membrane protein</topology>
    </subcellularLocation>
</comment>
<evidence type="ECO:0000256" key="1">
    <source>
        <dbReference type="ARBA" id="ARBA00000677"/>
    </source>
</evidence>
<keyword evidence="7" id="KW-0812">Transmembrane</keyword>
<dbReference type="NCBIfam" id="TIGR02228">
    <property type="entry name" value="sigpep_I_arch"/>
    <property type="match status" value="1"/>
</dbReference>
<comment type="caution">
    <text evidence="16">The sequence shown here is derived from an EMBL/GenBank/DDBJ whole genome shotgun (WGS) entry which is preliminary data.</text>
</comment>
<dbReference type="SUPFAM" id="SSF51306">
    <property type="entry name" value="LexA/Signal peptidase"/>
    <property type="match status" value="1"/>
</dbReference>
<protein>
    <recommendedName>
        <fullName evidence="5 14">Signal peptidase complex catalytic subunit SEC11</fullName>
        <ecNumber evidence="4 14">3.4.21.89</ecNumber>
    </recommendedName>
</protein>
<dbReference type="InterPro" id="IPR001733">
    <property type="entry name" value="Peptidase_S26B"/>
</dbReference>
<dbReference type="PANTHER" id="PTHR10806">
    <property type="entry name" value="SIGNAL PEPTIDASE COMPLEX CATALYTIC SUBUNIT SEC11"/>
    <property type="match status" value="1"/>
</dbReference>
<evidence type="ECO:0000256" key="3">
    <source>
        <dbReference type="ARBA" id="ARBA00011035"/>
    </source>
</evidence>
<name>A0AAD7CZP2_MYCRO</name>
<dbReference type="Gene3D" id="2.10.109.10">
    <property type="entry name" value="Umud Fragment, subunit A"/>
    <property type="match status" value="1"/>
</dbReference>
<dbReference type="GO" id="GO:0004252">
    <property type="term" value="F:serine-type endopeptidase activity"/>
    <property type="evidence" value="ECO:0007669"/>
    <property type="project" value="InterPro"/>
</dbReference>
<dbReference type="Proteomes" id="UP001221757">
    <property type="component" value="Unassembled WGS sequence"/>
</dbReference>
<keyword evidence="10" id="KW-1133">Transmembrane helix</keyword>
<keyword evidence="8 14" id="KW-0256">Endoplasmic reticulum</keyword>
<evidence type="ECO:0000256" key="11">
    <source>
        <dbReference type="ARBA" id="ARBA00023136"/>
    </source>
</evidence>
<dbReference type="GO" id="GO:0006465">
    <property type="term" value="P:signal peptide processing"/>
    <property type="evidence" value="ECO:0007669"/>
    <property type="project" value="UniProtKB-UniRule"/>
</dbReference>
<evidence type="ECO:0000259" key="15">
    <source>
        <dbReference type="Pfam" id="PF00717"/>
    </source>
</evidence>
<dbReference type="InterPro" id="IPR015927">
    <property type="entry name" value="Peptidase_S24_S26A/B/C"/>
</dbReference>
<evidence type="ECO:0000256" key="8">
    <source>
        <dbReference type="ARBA" id="ARBA00022824"/>
    </source>
</evidence>
<dbReference type="EMBL" id="JARKIE010000172">
    <property type="protein sequence ID" value="KAJ7671814.1"/>
    <property type="molecule type" value="Genomic_DNA"/>
</dbReference>
<evidence type="ECO:0000256" key="10">
    <source>
        <dbReference type="ARBA" id="ARBA00022989"/>
    </source>
</evidence>
<evidence type="ECO:0000256" key="12">
    <source>
        <dbReference type="ARBA" id="ARBA00045533"/>
    </source>
</evidence>
<accession>A0AAD7CZP2</accession>
<dbReference type="EC" id="3.4.21.89" evidence="4 14"/>
<comment type="subunit">
    <text evidence="13">Component of the signal peptidase complex (SPC) composed of a catalytic subunit SEC11 and three accessory subunits SPC1, SPC2 and SPC3. The complex induces a local thinning of the ER membrane which is used to measure the length of the signal peptide (SP) h-region of protein substrates. This ensures the selectivity of the complex towards h-regions shorter than 18-20 amino acids. SPC associates with the translocon complex.</text>
</comment>
<proteinExistence type="inferred from homology"/>
<organism evidence="16 17">
    <name type="scientific">Mycena rosella</name>
    <name type="common">Pink bonnet</name>
    <name type="synonym">Agaricus rosellus</name>
    <dbReference type="NCBI Taxonomy" id="1033263"/>
    <lineage>
        <taxon>Eukaryota</taxon>
        <taxon>Fungi</taxon>
        <taxon>Dikarya</taxon>
        <taxon>Basidiomycota</taxon>
        <taxon>Agaricomycotina</taxon>
        <taxon>Agaricomycetes</taxon>
        <taxon>Agaricomycetidae</taxon>
        <taxon>Agaricales</taxon>
        <taxon>Marasmiineae</taxon>
        <taxon>Mycenaceae</taxon>
        <taxon>Mycena</taxon>
    </lineage>
</organism>
<keyword evidence="17" id="KW-1185">Reference proteome</keyword>
<keyword evidence="14" id="KW-0378">Hydrolase</keyword>
<dbReference type="GO" id="GO:0005787">
    <property type="term" value="C:signal peptidase complex"/>
    <property type="evidence" value="ECO:0007669"/>
    <property type="project" value="TreeGrafter"/>
</dbReference>
<evidence type="ECO:0000256" key="9">
    <source>
        <dbReference type="ARBA" id="ARBA00022968"/>
    </source>
</evidence>
<keyword evidence="9" id="KW-0735">Signal-anchor</keyword>
<gene>
    <name evidence="16" type="ORF">B0H17DRAFT_1084994</name>
</gene>
<comment type="catalytic activity">
    <reaction evidence="1 14">
        <text>Cleavage of hydrophobic, N-terminal signal or leader sequences from secreted and periplasmic proteins.</text>
        <dbReference type="EC" id="3.4.21.89"/>
    </reaction>
</comment>
<dbReference type="AlphaFoldDB" id="A0AAD7CZP2"/>
<dbReference type="CDD" id="cd06530">
    <property type="entry name" value="S26_SPase_I"/>
    <property type="match status" value="1"/>
</dbReference>
<reference evidence="16" key="1">
    <citation type="submission" date="2023-03" db="EMBL/GenBank/DDBJ databases">
        <title>Massive genome expansion in bonnet fungi (Mycena s.s.) driven by repeated elements and novel gene families across ecological guilds.</title>
        <authorList>
            <consortium name="Lawrence Berkeley National Laboratory"/>
            <person name="Harder C.B."/>
            <person name="Miyauchi S."/>
            <person name="Viragh M."/>
            <person name="Kuo A."/>
            <person name="Thoen E."/>
            <person name="Andreopoulos B."/>
            <person name="Lu D."/>
            <person name="Skrede I."/>
            <person name="Drula E."/>
            <person name="Henrissat B."/>
            <person name="Morin E."/>
            <person name="Kohler A."/>
            <person name="Barry K."/>
            <person name="LaButti K."/>
            <person name="Morin E."/>
            <person name="Salamov A."/>
            <person name="Lipzen A."/>
            <person name="Mereny Z."/>
            <person name="Hegedus B."/>
            <person name="Baldrian P."/>
            <person name="Stursova M."/>
            <person name="Weitz H."/>
            <person name="Taylor A."/>
            <person name="Grigoriev I.V."/>
            <person name="Nagy L.G."/>
            <person name="Martin F."/>
            <person name="Kauserud H."/>
        </authorList>
    </citation>
    <scope>NUCLEOTIDE SEQUENCE</scope>
    <source>
        <strain evidence="16">CBHHK067</strain>
    </source>
</reference>